<name>A0ABR5A4I2_9BACL</name>
<organism evidence="2 3">
    <name type="scientific">Cohnella kolymensis</name>
    <dbReference type="NCBI Taxonomy" id="1590652"/>
    <lineage>
        <taxon>Bacteria</taxon>
        <taxon>Bacillati</taxon>
        <taxon>Bacillota</taxon>
        <taxon>Bacilli</taxon>
        <taxon>Bacillales</taxon>
        <taxon>Paenibacillaceae</taxon>
        <taxon>Cohnella</taxon>
    </lineage>
</organism>
<dbReference type="EMBL" id="JXAL01000016">
    <property type="protein sequence ID" value="KIL35842.1"/>
    <property type="molecule type" value="Genomic_DNA"/>
</dbReference>
<protein>
    <recommendedName>
        <fullName evidence="1">Putative exodeoxyribonuclease 8 PDDEXK-like domain-containing protein</fullName>
    </recommendedName>
</protein>
<evidence type="ECO:0000259" key="1">
    <source>
        <dbReference type="Pfam" id="PF12684"/>
    </source>
</evidence>
<keyword evidence="3" id="KW-1185">Reference proteome</keyword>
<dbReference type="RefSeq" id="WP_041062515.1">
    <property type="nucleotide sequence ID" value="NZ_JXAL01000016.1"/>
</dbReference>
<sequence>MKLTNENYFSAEADRFYMSNSQYKGFLACEAQALAKLNGEYTEPQHDALLLGSYVHAAIESVTAQIDFIEKHPQMFSSRGATKGELKAEYRHADKMISTVLEDPLCAQMLEGEKEVIITAELFGVPWKAKIDVLAEDRIVDLKTVKSIRERYWHNGAYVSFVEAYGYLTQMSVYQQLVRLHKGEALEPYIVAVSKEDEPDKAVIMFDESTLERELNLVSVNLPHIVRVKQGLEEPRRCEKCRYCRSTKKAEIVHFASLLEGA</sequence>
<proteinExistence type="predicted"/>
<accession>A0ABR5A4I2</accession>
<gene>
    <name evidence="2" type="ORF">SD71_10615</name>
</gene>
<feature type="domain" description="Putative exodeoxyribonuclease 8 PDDEXK-like" evidence="1">
    <location>
        <begin position="19"/>
        <end position="247"/>
    </location>
</feature>
<comment type="caution">
    <text evidence="2">The sequence shown here is derived from an EMBL/GenBank/DDBJ whole genome shotgun (WGS) entry which is preliminary data.</text>
</comment>
<dbReference type="InterPro" id="IPR011604">
    <property type="entry name" value="PDDEXK-like_dom_sf"/>
</dbReference>
<dbReference type="Proteomes" id="UP000054526">
    <property type="component" value="Unassembled WGS sequence"/>
</dbReference>
<evidence type="ECO:0000313" key="2">
    <source>
        <dbReference type="EMBL" id="KIL35842.1"/>
    </source>
</evidence>
<dbReference type="Pfam" id="PF12684">
    <property type="entry name" value="DUF3799"/>
    <property type="match status" value="1"/>
</dbReference>
<dbReference type="InterPro" id="IPR024432">
    <property type="entry name" value="Put_RecE_PDDEXK-like_dom"/>
</dbReference>
<reference evidence="2 3" key="1">
    <citation type="submission" date="2014-12" db="EMBL/GenBank/DDBJ databases">
        <title>Draft genome sequence of Cohnella kolymensis strain B-2846.</title>
        <authorList>
            <person name="Karlyshev A.V."/>
            <person name="Kudryashova E.B."/>
        </authorList>
    </citation>
    <scope>NUCLEOTIDE SEQUENCE [LARGE SCALE GENOMIC DNA]</scope>
    <source>
        <strain evidence="2 3">VKM B-2846</strain>
    </source>
</reference>
<dbReference type="Gene3D" id="3.90.320.10">
    <property type="match status" value="1"/>
</dbReference>
<evidence type="ECO:0000313" key="3">
    <source>
        <dbReference type="Proteomes" id="UP000054526"/>
    </source>
</evidence>